<organism evidence="1 2">
    <name type="scientific">Canavalia gladiata</name>
    <name type="common">Sword bean</name>
    <name type="synonym">Dolichos gladiatus</name>
    <dbReference type="NCBI Taxonomy" id="3824"/>
    <lineage>
        <taxon>Eukaryota</taxon>
        <taxon>Viridiplantae</taxon>
        <taxon>Streptophyta</taxon>
        <taxon>Embryophyta</taxon>
        <taxon>Tracheophyta</taxon>
        <taxon>Spermatophyta</taxon>
        <taxon>Magnoliopsida</taxon>
        <taxon>eudicotyledons</taxon>
        <taxon>Gunneridae</taxon>
        <taxon>Pentapetalae</taxon>
        <taxon>rosids</taxon>
        <taxon>fabids</taxon>
        <taxon>Fabales</taxon>
        <taxon>Fabaceae</taxon>
        <taxon>Papilionoideae</taxon>
        <taxon>50 kb inversion clade</taxon>
        <taxon>NPAAA clade</taxon>
        <taxon>indigoferoid/millettioid clade</taxon>
        <taxon>Phaseoleae</taxon>
        <taxon>Canavalia</taxon>
    </lineage>
</organism>
<sequence length="129" mass="14976">MNVAELVQTLEQRKPSAWRPGYVQVLTSTSHTSSLIMAGTLRSPSTAHEREYVRNREAHARARTTCKLDCLNKLKSRSWVSQQWEHTQHRDRPSMSPYQLEPSRLAYEMKRLTSMGQQPCAFKCSQERL</sequence>
<evidence type="ECO:0000313" key="1">
    <source>
        <dbReference type="EMBL" id="KAK7361317.1"/>
    </source>
</evidence>
<protein>
    <submittedName>
        <fullName evidence="1">Uncharacterized protein</fullName>
    </submittedName>
</protein>
<proteinExistence type="predicted"/>
<name>A0AAN9MV85_CANGL</name>
<dbReference type="EMBL" id="JAYMYQ010000001">
    <property type="protein sequence ID" value="KAK7361317.1"/>
    <property type="molecule type" value="Genomic_DNA"/>
</dbReference>
<reference evidence="1 2" key="1">
    <citation type="submission" date="2024-01" db="EMBL/GenBank/DDBJ databases">
        <title>The genomes of 5 underutilized Papilionoideae crops provide insights into root nodulation and disease resistanc.</title>
        <authorList>
            <person name="Jiang F."/>
        </authorList>
    </citation>
    <scope>NUCLEOTIDE SEQUENCE [LARGE SCALE GENOMIC DNA]</scope>
    <source>
        <strain evidence="1">LVBAO_FW01</strain>
        <tissue evidence="1">Leaves</tissue>
    </source>
</reference>
<comment type="caution">
    <text evidence="1">The sequence shown here is derived from an EMBL/GenBank/DDBJ whole genome shotgun (WGS) entry which is preliminary data.</text>
</comment>
<evidence type="ECO:0000313" key="2">
    <source>
        <dbReference type="Proteomes" id="UP001367508"/>
    </source>
</evidence>
<dbReference type="Proteomes" id="UP001367508">
    <property type="component" value="Unassembled WGS sequence"/>
</dbReference>
<gene>
    <name evidence="1" type="ORF">VNO77_03367</name>
</gene>
<accession>A0AAN9MV85</accession>
<dbReference type="AlphaFoldDB" id="A0AAN9MV85"/>
<keyword evidence="2" id="KW-1185">Reference proteome</keyword>